<evidence type="ECO:0008006" key="3">
    <source>
        <dbReference type="Google" id="ProtNLM"/>
    </source>
</evidence>
<evidence type="ECO:0000313" key="2">
    <source>
        <dbReference type="Proteomes" id="UP001596383"/>
    </source>
</evidence>
<protein>
    <recommendedName>
        <fullName evidence="3">DUF1059 domain-containing protein</fullName>
    </recommendedName>
</protein>
<sequence length="65" mass="7257">MKYCLDCDWHLNAVSEPSQHDRSQAAIEHHVETGHAIDSSESIVRPTIPDITGEIFVRDLVPSSD</sequence>
<dbReference type="Proteomes" id="UP001596383">
    <property type="component" value="Unassembled WGS sequence"/>
</dbReference>
<dbReference type="AlphaFoldDB" id="A0ABD5SR65"/>
<name>A0ABD5SR65_9EURY</name>
<accession>A0ABD5SR65</accession>
<dbReference type="RefSeq" id="WP_273738809.1">
    <property type="nucleotide sequence ID" value="NZ_JAQIVI010000191.1"/>
</dbReference>
<organism evidence="1 2">
    <name type="scientific">Natrinema soli</name>
    <dbReference type="NCBI Taxonomy" id="1930624"/>
    <lineage>
        <taxon>Archaea</taxon>
        <taxon>Methanobacteriati</taxon>
        <taxon>Methanobacteriota</taxon>
        <taxon>Stenosarchaea group</taxon>
        <taxon>Halobacteria</taxon>
        <taxon>Halobacteriales</taxon>
        <taxon>Natrialbaceae</taxon>
        <taxon>Natrinema</taxon>
    </lineage>
</organism>
<keyword evidence="2" id="KW-1185">Reference proteome</keyword>
<evidence type="ECO:0000313" key="1">
    <source>
        <dbReference type="EMBL" id="MFC6765806.1"/>
    </source>
</evidence>
<reference evidence="1 2" key="1">
    <citation type="journal article" date="2019" name="Int. J. Syst. Evol. Microbiol.">
        <title>The Global Catalogue of Microorganisms (GCM) 10K type strain sequencing project: providing services to taxonomists for standard genome sequencing and annotation.</title>
        <authorList>
            <consortium name="The Broad Institute Genomics Platform"/>
            <consortium name="The Broad Institute Genome Sequencing Center for Infectious Disease"/>
            <person name="Wu L."/>
            <person name="Ma J."/>
        </authorList>
    </citation>
    <scope>NUCLEOTIDE SEQUENCE [LARGE SCALE GENOMIC DNA]</scope>
    <source>
        <strain evidence="1 2">LMG 29247</strain>
    </source>
</reference>
<comment type="caution">
    <text evidence="1">The sequence shown here is derived from an EMBL/GenBank/DDBJ whole genome shotgun (WGS) entry which is preliminary data.</text>
</comment>
<dbReference type="EMBL" id="JBHSWV010000191">
    <property type="protein sequence ID" value="MFC6765806.1"/>
    <property type="molecule type" value="Genomic_DNA"/>
</dbReference>
<gene>
    <name evidence="1" type="ORF">ACFQE6_12630</name>
</gene>
<proteinExistence type="predicted"/>